<gene>
    <name evidence="1" type="ORF">SAMN04488042_10132</name>
</gene>
<name>A0A1I4HDI5_9RHOB</name>
<dbReference type="Proteomes" id="UP000199144">
    <property type="component" value="Unassembled WGS sequence"/>
</dbReference>
<proteinExistence type="predicted"/>
<sequence>MGRKLRAFLSVTLGFVLVVLAEEEGVLDNMVDAALGRYPKASSDPLLVAESPTVLLGSIWGGWASETRAAPRPVGE</sequence>
<evidence type="ECO:0000313" key="2">
    <source>
        <dbReference type="Proteomes" id="UP000199144"/>
    </source>
</evidence>
<dbReference type="RefSeq" id="WP_093089942.1">
    <property type="nucleotide sequence ID" value="NZ_FOTQ01000001.1"/>
</dbReference>
<organism evidence="1 2">
    <name type="scientific">Shimia aestuarii</name>
    <dbReference type="NCBI Taxonomy" id="254406"/>
    <lineage>
        <taxon>Bacteria</taxon>
        <taxon>Pseudomonadati</taxon>
        <taxon>Pseudomonadota</taxon>
        <taxon>Alphaproteobacteria</taxon>
        <taxon>Rhodobacterales</taxon>
        <taxon>Roseobacteraceae</taxon>
    </lineage>
</organism>
<accession>A0A1I4HDI5</accession>
<evidence type="ECO:0000313" key="1">
    <source>
        <dbReference type="EMBL" id="SFL39591.1"/>
    </source>
</evidence>
<reference evidence="1 2" key="1">
    <citation type="submission" date="2016-10" db="EMBL/GenBank/DDBJ databases">
        <authorList>
            <person name="de Groot N.N."/>
        </authorList>
    </citation>
    <scope>NUCLEOTIDE SEQUENCE [LARGE SCALE GENOMIC DNA]</scope>
    <source>
        <strain evidence="1 2">DSM 15283</strain>
    </source>
</reference>
<protein>
    <submittedName>
        <fullName evidence="1">Uncharacterized protein</fullName>
    </submittedName>
</protein>
<keyword evidence="2" id="KW-1185">Reference proteome</keyword>
<dbReference type="EMBL" id="FOTQ01000001">
    <property type="protein sequence ID" value="SFL39591.1"/>
    <property type="molecule type" value="Genomic_DNA"/>
</dbReference>
<dbReference type="AlphaFoldDB" id="A0A1I4HDI5"/>
<dbReference type="STRING" id="254406.SAMN04488042_10132"/>